<proteinExistence type="predicted"/>
<keyword evidence="2" id="KW-1185">Reference proteome</keyword>
<sequence length="67" mass="7636">MQLTKEEWLELTRREHADAIAEGVLAVDDDAEVRTVELLDLPGAAAEWVQVWVRVQTTQGERHEPAR</sequence>
<evidence type="ECO:0000313" key="2">
    <source>
        <dbReference type="Proteomes" id="UP000272778"/>
    </source>
</evidence>
<gene>
    <name evidence="1" type="ORF">D1Y85_21635</name>
</gene>
<dbReference type="EMBL" id="RQIS01000018">
    <property type="protein sequence ID" value="RQH02738.1"/>
    <property type="molecule type" value="Genomic_DNA"/>
</dbReference>
<evidence type="ECO:0000313" key="1">
    <source>
        <dbReference type="EMBL" id="RQH02738.1"/>
    </source>
</evidence>
<accession>A0A3N6MHT1</accession>
<organism evidence="1 2">
    <name type="scientific">Paraburkholderia dinghuensis</name>
    <dbReference type="NCBI Taxonomy" id="2305225"/>
    <lineage>
        <taxon>Bacteria</taxon>
        <taxon>Pseudomonadati</taxon>
        <taxon>Pseudomonadota</taxon>
        <taxon>Betaproteobacteria</taxon>
        <taxon>Burkholderiales</taxon>
        <taxon>Burkholderiaceae</taxon>
        <taxon>Paraburkholderia</taxon>
    </lineage>
</organism>
<dbReference type="AlphaFoldDB" id="A0A3N6MHT1"/>
<dbReference type="Proteomes" id="UP000272778">
    <property type="component" value="Unassembled WGS sequence"/>
</dbReference>
<dbReference type="RefSeq" id="WP_124153122.1">
    <property type="nucleotide sequence ID" value="NZ_RQIS01000018.1"/>
</dbReference>
<comment type="caution">
    <text evidence="1">The sequence shown here is derived from an EMBL/GenBank/DDBJ whole genome shotgun (WGS) entry which is preliminary data.</text>
</comment>
<reference evidence="1 2" key="1">
    <citation type="submission" date="2018-11" db="EMBL/GenBank/DDBJ databases">
        <title>Paraburkholderia sp. DHOA04, isolated from soil.</title>
        <authorList>
            <person name="Gao Z.-H."/>
            <person name="Qiu L.-H."/>
            <person name="Fu J.-C."/>
        </authorList>
    </citation>
    <scope>NUCLEOTIDE SEQUENCE [LARGE SCALE GENOMIC DNA]</scope>
    <source>
        <strain evidence="1 2">DHOA04</strain>
    </source>
</reference>
<name>A0A3N6MHT1_9BURK</name>
<protein>
    <submittedName>
        <fullName evidence="1">Uncharacterized protein</fullName>
    </submittedName>
</protein>